<feature type="signal peptide" evidence="1">
    <location>
        <begin position="1"/>
        <end position="21"/>
    </location>
</feature>
<reference evidence="2" key="1">
    <citation type="submission" date="2020-07" db="EMBL/GenBank/DDBJ databases">
        <title>Huge and variable diversity of episymbiotic CPR bacteria and DPANN archaea in groundwater ecosystems.</title>
        <authorList>
            <person name="He C.Y."/>
            <person name="Keren R."/>
            <person name="Whittaker M."/>
            <person name="Farag I.F."/>
            <person name="Doudna J."/>
            <person name="Cate J.H.D."/>
            <person name="Banfield J.F."/>
        </authorList>
    </citation>
    <scope>NUCLEOTIDE SEQUENCE</scope>
    <source>
        <strain evidence="2">NC_groundwater_1818_Pr3_B-0.1um_66_35</strain>
    </source>
</reference>
<evidence type="ECO:0000256" key="1">
    <source>
        <dbReference type="SAM" id="SignalP"/>
    </source>
</evidence>
<proteinExistence type="predicted"/>
<gene>
    <name evidence="2" type="ORF">HZA66_12345</name>
</gene>
<accession>A0A933RXX6</accession>
<dbReference type="AlphaFoldDB" id="A0A933RXX6"/>
<dbReference type="Proteomes" id="UP000782519">
    <property type="component" value="Unassembled WGS sequence"/>
</dbReference>
<evidence type="ECO:0000313" key="3">
    <source>
        <dbReference type="Proteomes" id="UP000782519"/>
    </source>
</evidence>
<comment type="caution">
    <text evidence="2">The sequence shown here is derived from an EMBL/GenBank/DDBJ whole genome shotgun (WGS) entry which is preliminary data.</text>
</comment>
<evidence type="ECO:0000313" key="2">
    <source>
        <dbReference type="EMBL" id="MBI5130224.1"/>
    </source>
</evidence>
<organism evidence="2 3">
    <name type="scientific">Rhodopseudomonas palustris</name>
    <dbReference type="NCBI Taxonomy" id="1076"/>
    <lineage>
        <taxon>Bacteria</taxon>
        <taxon>Pseudomonadati</taxon>
        <taxon>Pseudomonadota</taxon>
        <taxon>Alphaproteobacteria</taxon>
        <taxon>Hyphomicrobiales</taxon>
        <taxon>Nitrobacteraceae</taxon>
        <taxon>Rhodopseudomonas</taxon>
    </lineage>
</organism>
<dbReference type="EMBL" id="JACRJB010000034">
    <property type="protein sequence ID" value="MBI5130224.1"/>
    <property type="molecule type" value="Genomic_DNA"/>
</dbReference>
<feature type="chain" id="PRO_5036928425" evidence="1">
    <location>
        <begin position="22"/>
        <end position="191"/>
    </location>
</feature>
<keyword evidence="1" id="KW-0732">Signal</keyword>
<name>A0A933RXX6_RHOPL</name>
<sequence>MSARMALTLLTTALLLLGQSAAVYPAREPGGTNESTAGNFRHEQALPAALAGSGADLVRMVEANLAGARVYDLSFNGDGAAPSFDVRSYRDDQVWNTVVDAATRQIVRSAMMMPASDLHAEDKRSIDEFRRSRMALSEAIAIAEKYGPGKAISAGLHHVDGKLVFVVVIVANGGLKEIVIRPDAQKRKDAL</sequence>
<protein>
    <submittedName>
        <fullName evidence="2">PepSY domain-containing protein</fullName>
    </submittedName>
</protein>